<dbReference type="InterPro" id="IPR036388">
    <property type="entry name" value="WH-like_DNA-bd_sf"/>
</dbReference>
<evidence type="ECO:0000256" key="1">
    <source>
        <dbReference type="ARBA" id="ARBA00023015"/>
    </source>
</evidence>
<reference evidence="6" key="1">
    <citation type="submission" date="2024-07" db="EMBL/GenBank/DDBJ databases">
        <authorList>
            <person name="Yu S.T."/>
        </authorList>
    </citation>
    <scope>NUCLEOTIDE SEQUENCE</scope>
    <source>
        <strain evidence="6">R08</strain>
    </source>
</reference>
<feature type="domain" description="HTH arsR-type" evidence="5">
    <location>
        <begin position="55"/>
        <end position="135"/>
    </location>
</feature>
<dbReference type="Gene3D" id="1.10.10.10">
    <property type="entry name" value="Winged helix-like DNA-binding domain superfamily/Winged helix DNA-binding domain"/>
    <property type="match status" value="1"/>
</dbReference>
<evidence type="ECO:0000313" key="6">
    <source>
        <dbReference type="EMBL" id="XDQ03919.1"/>
    </source>
</evidence>
<protein>
    <submittedName>
        <fullName evidence="6">ArsR/SmtB family transcription factor</fullName>
    </submittedName>
</protein>
<dbReference type="SMART" id="SM00418">
    <property type="entry name" value="HTH_ARSR"/>
    <property type="match status" value="1"/>
</dbReference>
<dbReference type="PANTHER" id="PTHR33154">
    <property type="entry name" value="TRANSCRIPTIONAL REGULATOR, ARSR FAMILY"/>
    <property type="match status" value="1"/>
</dbReference>
<keyword evidence="2" id="KW-0238">DNA-binding</keyword>
<dbReference type="InterPro" id="IPR036390">
    <property type="entry name" value="WH_DNA-bd_sf"/>
</dbReference>
<keyword evidence="3" id="KW-0804">Transcription</keyword>
<dbReference type="Pfam" id="PF12840">
    <property type="entry name" value="HTH_20"/>
    <property type="match status" value="1"/>
</dbReference>
<name>A0AB39MG70_9ACTN</name>
<dbReference type="GO" id="GO:0003677">
    <property type="term" value="F:DNA binding"/>
    <property type="evidence" value="ECO:0007669"/>
    <property type="project" value="UniProtKB-KW"/>
</dbReference>
<dbReference type="AlphaFoldDB" id="A0AB39MG70"/>
<keyword evidence="1" id="KW-0805">Transcription regulation</keyword>
<dbReference type="RefSeq" id="WP_369189675.1">
    <property type="nucleotide sequence ID" value="NZ_CP163431.1"/>
</dbReference>
<dbReference type="GO" id="GO:0003700">
    <property type="term" value="F:DNA-binding transcription factor activity"/>
    <property type="evidence" value="ECO:0007669"/>
    <property type="project" value="InterPro"/>
</dbReference>
<dbReference type="CDD" id="cd00090">
    <property type="entry name" value="HTH_ARSR"/>
    <property type="match status" value="1"/>
</dbReference>
<evidence type="ECO:0000259" key="5">
    <source>
        <dbReference type="SMART" id="SM00418"/>
    </source>
</evidence>
<dbReference type="SUPFAM" id="SSF46785">
    <property type="entry name" value="Winged helix' DNA-binding domain"/>
    <property type="match status" value="1"/>
</dbReference>
<dbReference type="InterPro" id="IPR051081">
    <property type="entry name" value="HTH_MetalResp_TranReg"/>
</dbReference>
<dbReference type="EMBL" id="CP163431">
    <property type="protein sequence ID" value="XDQ03919.1"/>
    <property type="molecule type" value="Genomic_DNA"/>
</dbReference>
<proteinExistence type="predicted"/>
<dbReference type="PANTHER" id="PTHR33154:SF15">
    <property type="entry name" value="REGULATORY PROTEIN ARSR"/>
    <property type="match status" value="1"/>
</dbReference>
<evidence type="ECO:0000256" key="2">
    <source>
        <dbReference type="ARBA" id="ARBA00023125"/>
    </source>
</evidence>
<evidence type="ECO:0000256" key="3">
    <source>
        <dbReference type="ARBA" id="ARBA00023163"/>
    </source>
</evidence>
<dbReference type="InterPro" id="IPR001845">
    <property type="entry name" value="HTH_ArsR_DNA-bd_dom"/>
</dbReference>
<sequence length="226" mass="24922">MSKSQELPAPDPARDALEPNLTPDRAPDPAPTPAPDSTSAPEPTDDTRRQVSDPAALKALAHPLRLRILRHLGVSGPATSTTLAAALGENTGTLSYHLRRLEQGGFIEDVPDSPGGRERWWRAVRGLDIRRPAQEEMTDGERAVASTLDRMRMEEDIELARRFMAEQADSQGWMRGSRSLSHLTAEEVDAFHDAYLELLARFSRGPEDAPPGARPVHLRWFALPAE</sequence>
<evidence type="ECO:0000256" key="4">
    <source>
        <dbReference type="SAM" id="MobiDB-lite"/>
    </source>
</evidence>
<feature type="region of interest" description="Disordered" evidence="4">
    <location>
        <begin position="1"/>
        <end position="51"/>
    </location>
</feature>
<accession>A0AB39MG70</accession>
<dbReference type="InterPro" id="IPR011991">
    <property type="entry name" value="ArsR-like_HTH"/>
</dbReference>
<organism evidence="6">
    <name type="scientific">Streptomyces sp. R08</name>
    <dbReference type="NCBI Taxonomy" id="3238624"/>
    <lineage>
        <taxon>Bacteria</taxon>
        <taxon>Bacillati</taxon>
        <taxon>Actinomycetota</taxon>
        <taxon>Actinomycetes</taxon>
        <taxon>Kitasatosporales</taxon>
        <taxon>Streptomycetaceae</taxon>
        <taxon>Streptomyces</taxon>
    </lineage>
</organism>
<gene>
    <name evidence="6" type="ORF">AB5J58_28855</name>
</gene>